<evidence type="ECO:0000256" key="1">
    <source>
        <dbReference type="SAM" id="MobiDB-lite"/>
    </source>
</evidence>
<feature type="region of interest" description="Disordered" evidence="1">
    <location>
        <begin position="68"/>
        <end position="105"/>
    </location>
</feature>
<feature type="compositionally biased region" description="Low complexity" evidence="1">
    <location>
        <begin position="90"/>
        <end position="105"/>
    </location>
</feature>
<organism evidence="2 4">
    <name type="scientific">Vigna unguiculata</name>
    <name type="common">Cowpea</name>
    <dbReference type="NCBI Taxonomy" id="3917"/>
    <lineage>
        <taxon>Eukaryota</taxon>
        <taxon>Viridiplantae</taxon>
        <taxon>Streptophyta</taxon>
        <taxon>Embryophyta</taxon>
        <taxon>Tracheophyta</taxon>
        <taxon>Spermatophyta</taxon>
        <taxon>Magnoliopsida</taxon>
        <taxon>eudicotyledons</taxon>
        <taxon>Gunneridae</taxon>
        <taxon>Pentapetalae</taxon>
        <taxon>rosids</taxon>
        <taxon>fabids</taxon>
        <taxon>Fabales</taxon>
        <taxon>Fabaceae</taxon>
        <taxon>Papilionoideae</taxon>
        <taxon>50 kb inversion clade</taxon>
        <taxon>NPAAA clade</taxon>
        <taxon>indigoferoid/millettioid clade</taxon>
        <taxon>Phaseoleae</taxon>
        <taxon>Vigna</taxon>
    </lineage>
</organism>
<dbReference type="EMBL" id="CP039355">
    <property type="protein sequence ID" value="QCE14383.1"/>
    <property type="molecule type" value="Genomic_DNA"/>
</dbReference>
<evidence type="ECO:0000313" key="3">
    <source>
        <dbReference type="EMBL" id="QCE15232.1"/>
    </source>
</evidence>
<accession>A0A4D6NKR1</accession>
<dbReference type="AlphaFoldDB" id="A0A4D6NKR1"/>
<reference evidence="2 4" key="1">
    <citation type="submission" date="2019-04" db="EMBL/GenBank/DDBJ databases">
        <title>An improved genome assembly and genetic linkage map for asparagus bean, Vigna unguiculata ssp. sesquipedialis.</title>
        <authorList>
            <person name="Xia Q."/>
            <person name="Zhang R."/>
            <person name="Dong Y."/>
        </authorList>
    </citation>
    <scope>NUCLEOTIDE SEQUENCE [LARGE SCALE GENOMIC DNA]</scope>
    <source>
        <tissue evidence="2">Leaf</tissue>
    </source>
</reference>
<protein>
    <submittedName>
        <fullName evidence="2">Uncharacterized protein</fullName>
    </submittedName>
</protein>
<evidence type="ECO:0000313" key="2">
    <source>
        <dbReference type="EMBL" id="QCE14383.1"/>
    </source>
</evidence>
<evidence type="ECO:0000313" key="4">
    <source>
        <dbReference type="Proteomes" id="UP000501690"/>
    </source>
</evidence>
<keyword evidence="4" id="KW-1185">Reference proteome</keyword>
<dbReference type="Proteomes" id="UP000501690">
    <property type="component" value="Linkage Group LG11"/>
</dbReference>
<sequence length="105" mass="11577">MASSINFYSKALKSGEQATISRNHSYYSIKHALVSLRLEDLAQAREVLSLRRAPSRLGEGSSSGIVAYATSRSGKTSPERDYTSLKMKTSRLSDSSSRRSWANLC</sequence>
<gene>
    <name evidence="2" type="ORF">DEO72_LG11g1383</name>
    <name evidence="3" type="ORF">DEO72_LG11g2241</name>
</gene>
<dbReference type="EMBL" id="CP039355">
    <property type="protein sequence ID" value="QCE15232.1"/>
    <property type="molecule type" value="Genomic_DNA"/>
</dbReference>
<proteinExistence type="predicted"/>
<name>A0A4D6NKR1_VIGUN</name>